<comment type="similarity">
    <text evidence="1 4">Belongs to the short-chain dehydrogenases/reductases (SDR) family.</text>
</comment>
<evidence type="ECO:0000256" key="3">
    <source>
        <dbReference type="ARBA" id="ARBA00023002"/>
    </source>
</evidence>
<dbReference type="InterPro" id="IPR036291">
    <property type="entry name" value="NAD(P)-bd_dom_sf"/>
</dbReference>
<dbReference type="InterPro" id="IPR020904">
    <property type="entry name" value="Sc_DH/Rdtase_CS"/>
</dbReference>
<dbReference type="AlphaFoldDB" id="A0A0H1BFL6"/>
<dbReference type="PRINTS" id="PR00080">
    <property type="entry name" value="SDRFAMILY"/>
</dbReference>
<dbReference type="PRINTS" id="PR00081">
    <property type="entry name" value="GDHRDH"/>
</dbReference>
<dbReference type="EMBL" id="LDEV01002703">
    <property type="protein sequence ID" value="KLJ07981.1"/>
    <property type="molecule type" value="Genomic_DNA"/>
</dbReference>
<dbReference type="Gene3D" id="3.40.50.720">
    <property type="entry name" value="NAD(P)-binding Rossmann-like Domain"/>
    <property type="match status" value="1"/>
</dbReference>
<evidence type="ECO:0000313" key="5">
    <source>
        <dbReference type="EMBL" id="KLJ07981.1"/>
    </source>
</evidence>
<dbReference type="OrthoDB" id="1274115at2759"/>
<dbReference type="SUPFAM" id="SSF51735">
    <property type="entry name" value="NAD(P)-binding Rossmann-fold domains"/>
    <property type="match status" value="1"/>
</dbReference>
<evidence type="ECO:0000256" key="1">
    <source>
        <dbReference type="ARBA" id="ARBA00006484"/>
    </source>
</evidence>
<dbReference type="GO" id="GO:0016491">
    <property type="term" value="F:oxidoreductase activity"/>
    <property type="evidence" value="ECO:0007669"/>
    <property type="project" value="UniProtKB-KW"/>
</dbReference>
<evidence type="ECO:0000313" key="6">
    <source>
        <dbReference type="Proteomes" id="UP000053573"/>
    </source>
</evidence>
<evidence type="ECO:0000256" key="2">
    <source>
        <dbReference type="ARBA" id="ARBA00022857"/>
    </source>
</evidence>
<keyword evidence="3" id="KW-0560">Oxidoreductase</keyword>
<dbReference type="PANTHER" id="PTHR43976">
    <property type="entry name" value="SHORT CHAIN DEHYDROGENASE"/>
    <property type="match status" value="1"/>
</dbReference>
<accession>A0A0H1BFL6</accession>
<keyword evidence="6" id="KW-1185">Reference proteome</keyword>
<gene>
    <name evidence="5" type="ORF">EMPG_16550</name>
</gene>
<name>A0A0H1BFL6_9EURO</name>
<dbReference type="InterPro" id="IPR002347">
    <property type="entry name" value="SDR_fam"/>
</dbReference>
<dbReference type="CDD" id="cd05374">
    <property type="entry name" value="17beta-HSD-like_SDR_c"/>
    <property type="match status" value="1"/>
</dbReference>
<sequence length="285" mass="30547">MADSPVWFITGASSGFGSALAEAALKAGNRVIATARNPEKARRELPQIEELGGKWLQLDVTTADVGEKVQKVIQEYGRIDVAINNAGYSLLGALEDMSEAEIYQQYNTNVYGPIRVMKAVIPSMRERKSGTIVNVTSIAGLDARLACSMYAGSKFALEGISESLACDLAPFNIRLLAVEPGAFRTKFAVAIQTPAAGTSKAYEGTPLHATLQRFLTLDGKQPGDPVKAVARVMDVINGTGMGEGKTGFLRLPLGADCVQRTREKIAALQQNFDAMEEIALSTNFD</sequence>
<dbReference type="PANTHER" id="PTHR43976:SF16">
    <property type="entry name" value="SHORT-CHAIN DEHYDROGENASE_REDUCTASE FAMILY PROTEIN"/>
    <property type="match status" value="1"/>
</dbReference>
<dbReference type="PROSITE" id="PS00061">
    <property type="entry name" value="ADH_SHORT"/>
    <property type="match status" value="1"/>
</dbReference>
<comment type="caution">
    <text evidence="5">The sequence shown here is derived from an EMBL/GenBank/DDBJ whole genome shotgun (WGS) entry which is preliminary data.</text>
</comment>
<reference evidence="6" key="1">
    <citation type="journal article" date="2015" name="PLoS Genet.">
        <title>The dynamic genome and transcriptome of the human fungal pathogen Blastomyces and close relative Emmonsia.</title>
        <authorList>
            <person name="Munoz J.F."/>
            <person name="Gauthier G.M."/>
            <person name="Desjardins C.A."/>
            <person name="Gallo J.E."/>
            <person name="Holder J."/>
            <person name="Sullivan T.D."/>
            <person name="Marty A.J."/>
            <person name="Carmen J.C."/>
            <person name="Chen Z."/>
            <person name="Ding L."/>
            <person name="Gujja S."/>
            <person name="Magrini V."/>
            <person name="Misas E."/>
            <person name="Mitreva M."/>
            <person name="Priest M."/>
            <person name="Saif S."/>
            <person name="Whiston E.A."/>
            <person name="Young S."/>
            <person name="Zeng Q."/>
            <person name="Goldman W.E."/>
            <person name="Mardis E.R."/>
            <person name="Taylor J.W."/>
            <person name="McEwen J.G."/>
            <person name="Clay O.K."/>
            <person name="Klein B.S."/>
            <person name="Cuomo C.A."/>
        </authorList>
    </citation>
    <scope>NUCLEOTIDE SEQUENCE [LARGE SCALE GENOMIC DNA]</scope>
    <source>
        <strain evidence="6">UAMH 139</strain>
    </source>
</reference>
<protein>
    <recommendedName>
        <fullName evidence="7">Oxidoreductase</fullName>
    </recommendedName>
</protein>
<dbReference type="STRING" id="2060906.A0A0H1BFL6"/>
<evidence type="ECO:0008006" key="7">
    <source>
        <dbReference type="Google" id="ProtNLM"/>
    </source>
</evidence>
<evidence type="ECO:0000256" key="4">
    <source>
        <dbReference type="RuleBase" id="RU000363"/>
    </source>
</evidence>
<dbReference type="Proteomes" id="UP000053573">
    <property type="component" value="Unassembled WGS sequence"/>
</dbReference>
<organism evidence="5 6">
    <name type="scientific">Blastomyces silverae</name>
    <dbReference type="NCBI Taxonomy" id="2060906"/>
    <lineage>
        <taxon>Eukaryota</taxon>
        <taxon>Fungi</taxon>
        <taxon>Dikarya</taxon>
        <taxon>Ascomycota</taxon>
        <taxon>Pezizomycotina</taxon>
        <taxon>Eurotiomycetes</taxon>
        <taxon>Eurotiomycetidae</taxon>
        <taxon>Onygenales</taxon>
        <taxon>Ajellomycetaceae</taxon>
        <taxon>Blastomyces</taxon>
    </lineage>
</organism>
<keyword evidence="2" id="KW-0521">NADP</keyword>
<dbReference type="Pfam" id="PF00106">
    <property type="entry name" value="adh_short"/>
    <property type="match status" value="1"/>
</dbReference>
<proteinExistence type="inferred from homology"/>
<dbReference type="InterPro" id="IPR051911">
    <property type="entry name" value="SDR_oxidoreductase"/>
</dbReference>